<proteinExistence type="predicted"/>
<dbReference type="InterPro" id="IPR053781">
    <property type="entry name" value="F-box_AtFBL13-like"/>
</dbReference>
<evidence type="ECO:0008006" key="3">
    <source>
        <dbReference type="Google" id="ProtNLM"/>
    </source>
</evidence>
<name>A0A8J4VP18_9ROSI</name>
<protein>
    <recommendedName>
        <fullName evidence="3">F-box domain-containing protein</fullName>
    </recommendedName>
</protein>
<dbReference type="PANTHER" id="PTHR31293:SF12">
    <property type="entry name" value="RNI-LIKE SUPERFAMILY PROTEIN"/>
    <property type="match status" value="1"/>
</dbReference>
<dbReference type="PANTHER" id="PTHR31293">
    <property type="entry name" value="RNI-LIKE SUPERFAMILY PROTEIN"/>
    <property type="match status" value="1"/>
</dbReference>
<accession>A0A8J4VP18</accession>
<keyword evidence="2" id="KW-1185">Reference proteome</keyword>
<gene>
    <name evidence="1" type="ORF">CMV_011581</name>
</gene>
<dbReference type="Proteomes" id="UP000737018">
    <property type="component" value="Unassembled WGS sequence"/>
</dbReference>
<dbReference type="InterPro" id="IPR036047">
    <property type="entry name" value="F-box-like_dom_sf"/>
</dbReference>
<comment type="caution">
    <text evidence="1">The sequence shown here is derived from an EMBL/GenBank/DDBJ whole genome shotgun (WGS) entry which is preliminary data.</text>
</comment>
<dbReference type="SUPFAM" id="SSF81383">
    <property type="entry name" value="F-box domain"/>
    <property type="match status" value="1"/>
</dbReference>
<dbReference type="AlphaFoldDB" id="A0A8J4VP18"/>
<dbReference type="InterPro" id="IPR055294">
    <property type="entry name" value="FBL60-like"/>
</dbReference>
<reference evidence="1" key="1">
    <citation type="submission" date="2020-03" db="EMBL/GenBank/DDBJ databases">
        <title>Castanea mollissima Vanexum genome sequencing.</title>
        <authorList>
            <person name="Staton M."/>
        </authorList>
    </citation>
    <scope>NUCLEOTIDE SEQUENCE</scope>
    <source>
        <tissue evidence="1">Leaf</tissue>
    </source>
</reference>
<dbReference type="OrthoDB" id="613853at2759"/>
<sequence length="213" mass="24654">MIASAYSHALPCPYGLYVDTEVLIRLPDFPTISERLQLQVVYKISSLFPILVQMDNTFHECTRNLGDLEDRISWLPDEILISILSLLTMKEAIKTSVLLLRWKYLWLFPDTLYFDNPDPGQVQIEVLTQIKSIEIYAPNLEYFGFVGSRIELSVNYGPRLLDVLVGGIYFSPMSYLFCPLSSYLSQLQCLKLDICHCNYFVIFRSELEFPELK</sequence>
<dbReference type="EMBL" id="JRKL02001421">
    <property type="protein sequence ID" value="KAF3964092.1"/>
    <property type="molecule type" value="Genomic_DNA"/>
</dbReference>
<organism evidence="1 2">
    <name type="scientific">Castanea mollissima</name>
    <name type="common">Chinese chestnut</name>
    <dbReference type="NCBI Taxonomy" id="60419"/>
    <lineage>
        <taxon>Eukaryota</taxon>
        <taxon>Viridiplantae</taxon>
        <taxon>Streptophyta</taxon>
        <taxon>Embryophyta</taxon>
        <taxon>Tracheophyta</taxon>
        <taxon>Spermatophyta</taxon>
        <taxon>Magnoliopsida</taxon>
        <taxon>eudicotyledons</taxon>
        <taxon>Gunneridae</taxon>
        <taxon>Pentapetalae</taxon>
        <taxon>rosids</taxon>
        <taxon>fabids</taxon>
        <taxon>Fagales</taxon>
        <taxon>Fagaceae</taxon>
        <taxon>Castanea</taxon>
    </lineage>
</organism>
<evidence type="ECO:0000313" key="1">
    <source>
        <dbReference type="EMBL" id="KAF3964092.1"/>
    </source>
</evidence>
<dbReference type="CDD" id="cd22160">
    <property type="entry name" value="F-box_AtFBL13-like"/>
    <property type="match status" value="1"/>
</dbReference>
<evidence type="ECO:0000313" key="2">
    <source>
        <dbReference type="Proteomes" id="UP000737018"/>
    </source>
</evidence>